<dbReference type="AlphaFoldDB" id="A0A0D1VQV8"/>
<feature type="compositionally biased region" description="Basic and acidic residues" evidence="2">
    <location>
        <begin position="254"/>
        <end position="304"/>
    </location>
</feature>
<feature type="compositionally biased region" description="Basic residues" evidence="2">
    <location>
        <begin position="50"/>
        <end position="61"/>
    </location>
</feature>
<name>A0A0D1VQV8_9EURO</name>
<evidence type="ECO:0000256" key="2">
    <source>
        <dbReference type="SAM" id="MobiDB-lite"/>
    </source>
</evidence>
<reference evidence="4 5" key="1">
    <citation type="submission" date="2015-01" db="EMBL/GenBank/DDBJ databases">
        <title>The Genome Sequence of Exophiala sideris CBS121828.</title>
        <authorList>
            <consortium name="The Broad Institute Genomics Platform"/>
            <person name="Cuomo C."/>
            <person name="de Hoog S."/>
            <person name="Gorbushina A."/>
            <person name="Stielow B."/>
            <person name="Teixiera M."/>
            <person name="Abouelleil A."/>
            <person name="Chapman S.B."/>
            <person name="Priest M."/>
            <person name="Young S.K."/>
            <person name="Wortman J."/>
            <person name="Nusbaum C."/>
            <person name="Birren B."/>
        </authorList>
    </citation>
    <scope>NUCLEOTIDE SEQUENCE [LARGE SCALE GENOMIC DNA]</scope>
    <source>
        <strain evidence="4 5">CBS 121828</strain>
    </source>
</reference>
<dbReference type="EMBL" id="KN846954">
    <property type="protein sequence ID" value="KIV78445.1"/>
    <property type="molecule type" value="Genomic_DNA"/>
</dbReference>
<feature type="coiled-coil region" evidence="1">
    <location>
        <begin position="511"/>
        <end position="538"/>
    </location>
</feature>
<feature type="compositionally biased region" description="Low complexity" evidence="2">
    <location>
        <begin position="33"/>
        <end position="49"/>
    </location>
</feature>
<dbReference type="Proteomes" id="UP000053599">
    <property type="component" value="Unassembled WGS sequence"/>
</dbReference>
<evidence type="ECO:0000313" key="5">
    <source>
        <dbReference type="Proteomes" id="UP000053599"/>
    </source>
</evidence>
<keyword evidence="1" id="KW-0175">Coiled coil</keyword>
<evidence type="ECO:0000313" key="4">
    <source>
        <dbReference type="EMBL" id="KIV78445.1"/>
    </source>
</evidence>
<dbReference type="InterPro" id="IPR048743">
    <property type="entry name" value="AME1"/>
</dbReference>
<dbReference type="OrthoDB" id="5377952at2759"/>
<feature type="compositionally biased region" description="Polar residues" evidence="2">
    <location>
        <begin position="176"/>
        <end position="188"/>
    </location>
</feature>
<feature type="compositionally biased region" description="Basic and acidic residues" evidence="2">
    <location>
        <begin position="108"/>
        <end position="117"/>
    </location>
</feature>
<feature type="compositionally biased region" description="Polar residues" evidence="2">
    <location>
        <begin position="420"/>
        <end position="429"/>
    </location>
</feature>
<gene>
    <name evidence="4" type="ORF">PV11_10165</name>
</gene>
<organism evidence="4 5">
    <name type="scientific">Exophiala sideris</name>
    <dbReference type="NCBI Taxonomy" id="1016849"/>
    <lineage>
        <taxon>Eukaryota</taxon>
        <taxon>Fungi</taxon>
        <taxon>Dikarya</taxon>
        <taxon>Ascomycota</taxon>
        <taxon>Pezizomycotina</taxon>
        <taxon>Eurotiomycetes</taxon>
        <taxon>Chaetothyriomycetidae</taxon>
        <taxon>Chaetothyriales</taxon>
        <taxon>Herpotrichiellaceae</taxon>
        <taxon>Exophiala</taxon>
    </lineage>
</organism>
<proteinExistence type="predicted"/>
<feature type="compositionally biased region" description="Basic and acidic residues" evidence="2">
    <location>
        <begin position="215"/>
        <end position="230"/>
    </location>
</feature>
<feature type="compositionally biased region" description="Basic and acidic residues" evidence="2">
    <location>
        <begin position="311"/>
        <end position="325"/>
    </location>
</feature>
<feature type="compositionally biased region" description="Polar residues" evidence="2">
    <location>
        <begin position="386"/>
        <end position="398"/>
    </location>
</feature>
<feature type="region of interest" description="Disordered" evidence="2">
    <location>
        <begin position="31"/>
        <end position="458"/>
    </location>
</feature>
<dbReference type="STRING" id="1016849.A0A0D1VQV8"/>
<evidence type="ECO:0000259" key="3">
    <source>
        <dbReference type="Pfam" id="PF20994"/>
    </source>
</evidence>
<evidence type="ECO:0000256" key="1">
    <source>
        <dbReference type="SAM" id="Coils"/>
    </source>
</evidence>
<dbReference type="Pfam" id="PF20994">
    <property type="entry name" value="CENPU"/>
    <property type="match status" value="1"/>
</dbReference>
<dbReference type="HOGENOM" id="CLU_029134_0_0_1"/>
<feature type="compositionally biased region" description="Acidic residues" evidence="2">
    <location>
        <begin position="362"/>
        <end position="371"/>
    </location>
</feature>
<sequence>MATSRRQEQALMRQRGAASRKIENVDFGISFPSSARSLRSTTRTPQSRRSNPRRTSKTPIRRSREPSSVRSLAEQYENVPLESPLDIGEPPSKRRRLSPATQTPQRNLDGHMLEQRSTRASSRRKSGTKVFTIAEDEDASSPGPSEQPERSPAPGQQVHSPLFVPETRSDTENHTPQDLLSAKANTSLAGRLESPELPPDGDAEEFLSEPLDYANDTRDVEVAGQEHADTEVAEEADAETGAVEPIDADPEVQTEQRQRETRETPRVMAEDNVEQESKESGTTRENRPMKRTSELLDRKKEHTSGESGPVIRRDRGSTHESDQRPFQRRRRSTPVRTVAPSVLSGLEEVETPATNREQSERDVDEEGDETYVQESSPDPETPAVQKRSSQVSERQSAPTGKRKASVEKKSKPTFPILTHRWTNIPSLPTINEDEEDGEQPDDEQDVAAPLSNDRPQPNAVDVLAQICRETIGNMVERLSETDQPSKRAAVGNKRSALEAFRQDLDDELFEMSEAVENRIDLEARARKSKREKAALQAEWMEIRKERERIALKCDAVRRRHWIYEEEARQKWQLSEAARRAELEMDRADEVEDEGTEFLLRTVAQDVSSASEQGGFLERIKSFNAQLENMALFLERRGS</sequence>
<feature type="domain" description="Inner kinetochore subunit AME1" evidence="3">
    <location>
        <begin position="458"/>
        <end position="629"/>
    </location>
</feature>
<feature type="compositionally biased region" description="Acidic residues" evidence="2">
    <location>
        <begin position="431"/>
        <end position="445"/>
    </location>
</feature>
<protein>
    <recommendedName>
        <fullName evidence="3">Inner kinetochore subunit AME1 domain-containing protein</fullName>
    </recommendedName>
</protein>
<accession>A0A0D1VQV8</accession>